<dbReference type="InterPro" id="IPR011706">
    <property type="entry name" value="Cu-oxidase_C"/>
</dbReference>
<dbReference type="InterPro" id="IPR008972">
    <property type="entry name" value="Cupredoxin"/>
</dbReference>
<protein>
    <submittedName>
        <fullName evidence="3">Multicopper oxidase domain-containing protein</fullName>
    </submittedName>
</protein>
<dbReference type="RefSeq" id="WP_409544902.1">
    <property type="nucleotide sequence ID" value="NZ_JBKBDD010000012.1"/>
</dbReference>
<evidence type="ECO:0000259" key="2">
    <source>
        <dbReference type="Pfam" id="PF07731"/>
    </source>
</evidence>
<evidence type="ECO:0000313" key="3">
    <source>
        <dbReference type="EMBL" id="MFN6546825.1"/>
    </source>
</evidence>
<name>A0ABW9LGV9_9MYCO</name>
<proteinExistence type="predicted"/>
<keyword evidence="1" id="KW-0479">Metal-binding</keyword>
<dbReference type="Proteomes" id="UP001635816">
    <property type="component" value="Unassembled WGS sequence"/>
</dbReference>
<evidence type="ECO:0000313" key="4">
    <source>
        <dbReference type="Proteomes" id="UP001635816"/>
    </source>
</evidence>
<dbReference type="InterPro" id="IPR002355">
    <property type="entry name" value="Cu_oxidase_Cu_BS"/>
</dbReference>
<dbReference type="EMBL" id="JBKBDD010000012">
    <property type="protein sequence ID" value="MFN6546825.1"/>
    <property type="molecule type" value="Genomic_DNA"/>
</dbReference>
<dbReference type="PROSITE" id="PS00080">
    <property type="entry name" value="MULTICOPPER_OXIDASE2"/>
    <property type="match status" value="1"/>
</dbReference>
<gene>
    <name evidence="3" type="ORF">ACK4CT_26880</name>
</gene>
<feature type="domain" description="Plastocyanin-like" evidence="2">
    <location>
        <begin position="23"/>
        <end position="66"/>
    </location>
</feature>
<keyword evidence="4" id="KW-1185">Reference proteome</keyword>
<organism evidence="3 4">
    <name type="scientific">Mycolicibacterium nivoides</name>
    <dbReference type="NCBI Taxonomy" id="2487344"/>
    <lineage>
        <taxon>Bacteria</taxon>
        <taxon>Bacillati</taxon>
        <taxon>Actinomycetota</taxon>
        <taxon>Actinomycetes</taxon>
        <taxon>Mycobacteriales</taxon>
        <taxon>Mycobacteriaceae</taxon>
        <taxon>Mycolicibacterium</taxon>
    </lineage>
</organism>
<reference evidence="3 4" key="1">
    <citation type="submission" date="2024-12" db="EMBL/GenBank/DDBJ databases">
        <title>The coexistence of Mycolicibacterium septicum and Mycolicibacterium nivoides in clinical samples.</title>
        <authorList>
            <person name="Wang C."/>
            <person name="Feng Y."/>
            <person name="Zong Z."/>
        </authorList>
    </citation>
    <scope>NUCLEOTIDE SEQUENCE [LARGE SCALE GENOMIC DNA]</scope>
    <source>
        <strain evidence="3 4">120309</strain>
    </source>
</reference>
<accession>A0ABW9LGV9</accession>
<dbReference type="Gene3D" id="2.60.40.420">
    <property type="entry name" value="Cupredoxins - blue copper proteins"/>
    <property type="match status" value="1"/>
</dbReference>
<sequence length="69" mass="7402">MRAGSDHRTGLTCSRVLFAAAGPQSTAIGGPMRKLAVALVADNPAIWILHCHHTYHQASGMMTSLNYHT</sequence>
<dbReference type="SUPFAM" id="SSF49503">
    <property type="entry name" value="Cupredoxins"/>
    <property type="match status" value="1"/>
</dbReference>
<comment type="caution">
    <text evidence="3">The sequence shown here is derived from an EMBL/GenBank/DDBJ whole genome shotgun (WGS) entry which is preliminary data.</text>
</comment>
<evidence type="ECO:0000256" key="1">
    <source>
        <dbReference type="ARBA" id="ARBA00022723"/>
    </source>
</evidence>
<dbReference type="Pfam" id="PF07731">
    <property type="entry name" value="Cu-oxidase_2"/>
    <property type="match status" value="1"/>
</dbReference>